<dbReference type="PANTHER" id="PTHR43162:SF1">
    <property type="entry name" value="PRESTALK A DIFFERENTIATION PROTEIN A"/>
    <property type="match status" value="1"/>
</dbReference>
<dbReference type="SUPFAM" id="SSF51735">
    <property type="entry name" value="NAD(P)-binding Rossmann-fold domains"/>
    <property type="match status" value="1"/>
</dbReference>
<name>A0A5E4X103_9BURK</name>
<dbReference type="Proteomes" id="UP000333828">
    <property type="component" value="Unassembled WGS sequence"/>
</dbReference>
<dbReference type="Gene3D" id="3.90.25.10">
    <property type="entry name" value="UDP-galactose 4-epimerase, domain 1"/>
    <property type="match status" value="1"/>
</dbReference>
<evidence type="ECO:0000313" key="2">
    <source>
        <dbReference type="EMBL" id="VVE29948.1"/>
    </source>
</evidence>
<dbReference type="EMBL" id="CABPSI010000004">
    <property type="protein sequence ID" value="VVE29948.1"/>
    <property type="molecule type" value="Genomic_DNA"/>
</dbReference>
<evidence type="ECO:0000259" key="1">
    <source>
        <dbReference type="Pfam" id="PF13460"/>
    </source>
</evidence>
<sequence length="299" mass="31737">MASNAVWTAVFRGFEMYAITGITGQVGGALAETLLTQGEAVRAVVRNAAKGAAWQARGCDVALADMTNADALTRAFTGAEAVFVLLPPTFDPSPDFAESRAVITAVSKALQAARPARVVCLSTVGAQATQTSLLSQLSALEQHLGALPLPITFLRAAWFMENAAWDVARARTDGVLESYLTPLDRAIPMVATADVGSTAAHLLRETWEGKRVIELAGPALVSPALLAEALGRALGRSIEAREVPRAEWEARFKAQGMHNPIPRMQMLDGFNAGWLSFEGTPRQGTTTLADVVNSLVTCH</sequence>
<accession>A0A5E4X103</accession>
<dbReference type="InterPro" id="IPR036291">
    <property type="entry name" value="NAD(P)-bd_dom_sf"/>
</dbReference>
<dbReference type="Gene3D" id="3.40.50.720">
    <property type="entry name" value="NAD(P)-binding Rossmann-like Domain"/>
    <property type="match status" value="1"/>
</dbReference>
<organism evidence="2 3">
    <name type="scientific">Pandoraea iniqua</name>
    <dbReference type="NCBI Taxonomy" id="2508288"/>
    <lineage>
        <taxon>Bacteria</taxon>
        <taxon>Pseudomonadati</taxon>
        <taxon>Pseudomonadota</taxon>
        <taxon>Betaproteobacteria</taxon>
        <taxon>Burkholderiales</taxon>
        <taxon>Burkholderiaceae</taxon>
        <taxon>Pandoraea</taxon>
    </lineage>
</organism>
<feature type="domain" description="NAD(P)-binding" evidence="1">
    <location>
        <begin position="21"/>
        <end position="203"/>
    </location>
</feature>
<evidence type="ECO:0000313" key="3">
    <source>
        <dbReference type="Proteomes" id="UP000333828"/>
    </source>
</evidence>
<dbReference type="AlphaFoldDB" id="A0A5E4X103"/>
<dbReference type="InterPro" id="IPR051604">
    <property type="entry name" value="Ergot_Alk_Oxidoreductase"/>
</dbReference>
<protein>
    <submittedName>
        <fullName evidence="2">NmrA family transcriptional regulator</fullName>
    </submittedName>
</protein>
<dbReference type="PANTHER" id="PTHR43162">
    <property type="match status" value="1"/>
</dbReference>
<reference evidence="2 3" key="1">
    <citation type="submission" date="2019-08" db="EMBL/GenBank/DDBJ databases">
        <authorList>
            <person name="Peeters C."/>
        </authorList>
    </citation>
    <scope>NUCLEOTIDE SEQUENCE [LARGE SCALE GENOMIC DNA]</scope>
    <source>
        <strain evidence="2 3">LMG 31115</strain>
    </source>
</reference>
<dbReference type="Pfam" id="PF13460">
    <property type="entry name" value="NAD_binding_10"/>
    <property type="match status" value="1"/>
</dbReference>
<proteinExistence type="predicted"/>
<keyword evidence="3" id="KW-1185">Reference proteome</keyword>
<gene>
    <name evidence="2" type="ORF">PIN31115_03574</name>
</gene>
<dbReference type="InterPro" id="IPR016040">
    <property type="entry name" value="NAD(P)-bd_dom"/>
</dbReference>